<dbReference type="AlphaFoldDB" id="A0A6G9AZ83"/>
<reference evidence="2 3" key="1">
    <citation type="submission" date="2020-03" db="EMBL/GenBank/DDBJ databases">
        <authorList>
            <person name="Kim M.K."/>
        </authorList>
    </citation>
    <scope>NUCLEOTIDE SEQUENCE [LARGE SCALE GENOMIC DNA]</scope>
    <source>
        <strain evidence="2 3">BT328</strain>
    </source>
</reference>
<protein>
    <recommendedName>
        <fullName evidence="1">LCCL domain-containing protein</fullName>
    </recommendedName>
</protein>
<evidence type="ECO:0000313" key="3">
    <source>
        <dbReference type="Proteomes" id="UP000501802"/>
    </source>
</evidence>
<accession>A0A6G9AZ83</accession>
<dbReference type="Pfam" id="PF03815">
    <property type="entry name" value="LCCL"/>
    <property type="match status" value="1"/>
</dbReference>
<dbReference type="InterPro" id="IPR004043">
    <property type="entry name" value="LCCL"/>
</dbReference>
<evidence type="ECO:0000313" key="2">
    <source>
        <dbReference type="EMBL" id="QIP17638.1"/>
    </source>
</evidence>
<dbReference type="KEGG" id="spib:G8759_02850"/>
<dbReference type="Proteomes" id="UP000501802">
    <property type="component" value="Chromosome"/>
</dbReference>
<dbReference type="SUPFAM" id="SSF69848">
    <property type="entry name" value="LCCL domain"/>
    <property type="match status" value="1"/>
</dbReference>
<organism evidence="2 3">
    <name type="scientific">Spirosoma aureum</name>
    <dbReference type="NCBI Taxonomy" id="2692134"/>
    <lineage>
        <taxon>Bacteria</taxon>
        <taxon>Pseudomonadati</taxon>
        <taxon>Bacteroidota</taxon>
        <taxon>Cytophagia</taxon>
        <taxon>Cytophagales</taxon>
        <taxon>Cytophagaceae</taxon>
        <taxon>Spirosoma</taxon>
    </lineage>
</organism>
<gene>
    <name evidence="2" type="ORF">G8759_02850</name>
</gene>
<dbReference type="InterPro" id="IPR036609">
    <property type="entry name" value="LCCL_sf"/>
</dbReference>
<dbReference type="EMBL" id="CP050063">
    <property type="protein sequence ID" value="QIP17638.1"/>
    <property type="molecule type" value="Genomic_DNA"/>
</dbReference>
<keyword evidence="3" id="KW-1185">Reference proteome</keyword>
<name>A0A6G9AZ83_9BACT</name>
<proteinExistence type="predicted"/>
<dbReference type="Gene3D" id="2.170.130.20">
    <property type="entry name" value="LCCL-like domain"/>
    <property type="match status" value="1"/>
</dbReference>
<evidence type="ECO:0000259" key="1">
    <source>
        <dbReference type="Pfam" id="PF03815"/>
    </source>
</evidence>
<sequence>MISYAGRTVKVEIRPGLESYNGSSRNGVNSENYSGWSGSFVFVR</sequence>
<feature type="domain" description="LCCL" evidence="1">
    <location>
        <begin position="2"/>
        <end position="40"/>
    </location>
</feature>